<evidence type="ECO:0000256" key="1">
    <source>
        <dbReference type="ARBA" id="ARBA00010838"/>
    </source>
</evidence>
<dbReference type="GO" id="GO:0005975">
    <property type="term" value="P:carbohydrate metabolic process"/>
    <property type="evidence" value="ECO:0007669"/>
    <property type="project" value="InterPro"/>
</dbReference>
<reference evidence="10 11" key="1">
    <citation type="submission" date="2018-04" db="EMBL/GenBank/DDBJ databases">
        <title>The genome of golden apple snail Pomacea canaliculata provides insight into stress tolerance and invasive adaptation.</title>
        <authorList>
            <person name="Liu C."/>
            <person name="Liu B."/>
            <person name="Ren Y."/>
            <person name="Zhang Y."/>
            <person name="Wang H."/>
            <person name="Li S."/>
            <person name="Jiang F."/>
            <person name="Yin L."/>
            <person name="Zhang G."/>
            <person name="Qian W."/>
            <person name="Fan W."/>
        </authorList>
    </citation>
    <scope>NUCLEOTIDE SEQUENCE [LARGE SCALE GENOMIC DNA]</scope>
    <source>
        <strain evidence="10">SZHN2017</strain>
        <tissue evidence="10">Muscle</tissue>
    </source>
</reference>
<evidence type="ECO:0000256" key="9">
    <source>
        <dbReference type="SAM" id="SignalP"/>
    </source>
</evidence>
<keyword evidence="11" id="KW-1185">Reference proteome</keyword>
<dbReference type="EC" id="3.2.1.21" evidence="3"/>
<dbReference type="InterPro" id="IPR017853">
    <property type="entry name" value="GH"/>
</dbReference>
<organism evidence="10 11">
    <name type="scientific">Pomacea canaliculata</name>
    <name type="common">Golden apple snail</name>
    <dbReference type="NCBI Taxonomy" id="400727"/>
    <lineage>
        <taxon>Eukaryota</taxon>
        <taxon>Metazoa</taxon>
        <taxon>Spiralia</taxon>
        <taxon>Lophotrochozoa</taxon>
        <taxon>Mollusca</taxon>
        <taxon>Gastropoda</taxon>
        <taxon>Caenogastropoda</taxon>
        <taxon>Architaenioglossa</taxon>
        <taxon>Ampullarioidea</taxon>
        <taxon>Ampullariidae</taxon>
        <taxon>Pomacea</taxon>
    </lineage>
</organism>
<dbReference type="EMBL" id="PZQS01000004">
    <property type="protein sequence ID" value="PVD31164.1"/>
    <property type="molecule type" value="Genomic_DNA"/>
</dbReference>
<name>A0A2T7PCL9_POMCA</name>
<feature type="active site" description="Nucleophile" evidence="7">
    <location>
        <position position="845"/>
    </location>
</feature>
<dbReference type="PROSITE" id="PS00653">
    <property type="entry name" value="GLYCOSYL_HYDROL_F1_2"/>
    <property type="match status" value="4"/>
</dbReference>
<dbReference type="PANTHER" id="PTHR10353">
    <property type="entry name" value="GLYCOSYL HYDROLASE"/>
    <property type="match status" value="1"/>
</dbReference>
<proteinExistence type="inferred from homology"/>
<comment type="similarity">
    <text evidence="1">Belongs to the glycosyl hydrolase 1 family.</text>
</comment>
<dbReference type="PANTHER" id="PTHR10353:SF36">
    <property type="entry name" value="LP05116P"/>
    <property type="match status" value="1"/>
</dbReference>
<evidence type="ECO:0000256" key="4">
    <source>
        <dbReference type="ARBA" id="ARBA00022801"/>
    </source>
</evidence>
<dbReference type="OrthoDB" id="65569at2759"/>
<evidence type="ECO:0000256" key="2">
    <source>
        <dbReference type="ARBA" id="ARBA00011738"/>
    </source>
</evidence>
<feature type="active site" description="Nucleophile" evidence="7">
    <location>
        <position position="355"/>
    </location>
</feature>
<dbReference type="FunFam" id="3.20.20.80:FF:000013">
    <property type="entry name" value="lactase-phlorizin hydrolase"/>
    <property type="match status" value="3"/>
</dbReference>
<comment type="caution">
    <text evidence="10">The sequence shown here is derived from an EMBL/GenBank/DDBJ whole genome shotgun (WGS) entry which is preliminary data.</text>
</comment>
<evidence type="ECO:0000256" key="3">
    <source>
        <dbReference type="ARBA" id="ARBA00012744"/>
    </source>
</evidence>
<feature type="signal peptide" evidence="9">
    <location>
        <begin position="1"/>
        <end position="17"/>
    </location>
</feature>
<feature type="chain" id="PRO_5015396462" description="beta-glucosidase" evidence="9">
    <location>
        <begin position="18"/>
        <end position="1839"/>
    </location>
</feature>
<dbReference type="InterPro" id="IPR018120">
    <property type="entry name" value="Glyco_hydro_1_AS"/>
</dbReference>
<evidence type="ECO:0000256" key="8">
    <source>
        <dbReference type="RuleBase" id="RU004468"/>
    </source>
</evidence>
<sequence length="1839" mass="208199">MWVGVLAVLALSAVTKGARPYEDEFYFDTFPPNFVWAAATAAYQVEGGWRDDGKGASIWDVYSHTAGRVDNGDTGDVACNSYNLYEQDVELLKSVGVNHYRFSISWPRLLPKGTIQQVNQAGVDYYNKLIDTLLAANIQPMVTLYHWDLPDILEQRGGWLNDETISNFVDYADFCFGKFGDRVKLWITFNEPWVVTWQGYGNGEKAPGRVEPGTYPYIAAHNIIRAHSKAYKKYTSAYKATQGGQVGITLNMPAWSVPADPSYPDDVMAQDRDLQFNFGAADFLGLNYYTSHYTTTEIQPADPPSYEKDPDIRTWADPSWPTTGSSWLRPYPKGLRATLNWLREEYDNVTVYITENGVSDHTGSLRDEYRITYIKQHVNELLKAIRLDGCNVRGYTYWSLMDNFEWSRGYSEKFGLAYVNFSDPSRPRELKASAYYYADLIKDNGFLPGFPAPGGRATGELALEDDLDILYEQFPDDFVWAAASSAYQIEGGWDADGKGESIWDRWTHEGHTVGGETGDVACDSYHLYREDVQLLRNMKVTHYRFSISWPRIMPDGTRASVNAPGVQYYNNLINELLANNIQPMVTLYHYDLPQVLEDHGGWLNSSISGLFEDYARFCFQTYGDRVKMWVTFYGPPVIALLGYAQGVFAPGRSNLSVNQYIVVKNIVISHALAYRTYKREFFAAQQGQVGISTNQAWSEPLDPLSDLDVKAAQRAMAFSTDWYAHPIFVDGDYPDILKWRVANRSMEEGLSESRLPEFTDAEKQLVKGSADFLACNFDTAYYVTSNYLPTFLPPSYYNDMATRGSLNPSWLPTGSSALFVTPFAMRKVLNWFKYRYNNIPVYVTENGVSDTNSTLHDYHRIHYHRLYISELLKAITLDKCNVKGYTAWSLMDSFEWNFQYLERYGLHYVNFSDPARPRTPKASAIWYRGLISDNGFKHGYTQPGGWGSAPELTEDFYYGTFPEDFAWAAATAAYQVEGGWNADGKGPSNWDTFSHTPGKVDNGDTGDVACDSYHRYLEDVRMIKDLGVTHYRFSISWSRLLPDGTLASRNQAGIDYYHRLIDALLNEGVQPMVTLYHWDLPDALQKNGGWLVDSIVSRFRDYADLCFREYGDKVKFWITFNEPWVFTVSGYGTGEMAPGTTNVGTDPYTAAHNVIKAHAETYHLYNDTYRATQNGKIGITLNCDWAEPLDPILQTDIDASDRGLLTFMGWFANPIYLDGDYPPIMRELVDNASIAEGRSTSRLPAFTPQEKARNARTSDFFGLNHYSTNLVTDAHSGHAPNYFVDRQVAETKHHDWIGSGSSWLSVVPWGIRKMVNWVRRQYGNIPIYITENGLSDRNGSLSDEHRIYFYRHYIDELLKGDTLIPLTTDNGFIKGSRTDPAVRPHNEINEQEIMYGIFEDDFIWGAATSAYQVEGGWNSDGKGESIWDVFVHTAGHVLDDATGDVAANSYGDYFMDVGAITQLQVNHYYFSLSWSRILPTGDINNVSQAGLKYYNNLLDDLVSSGVKPIVALHHWDLPQYLQQLGGWLNEDTADRFVEFARLCFSTFGDRVKMWTTLTEPETFALKGYEQGTNAPGRQSSGSDVYSAGYIMLKAHARVYRLYQQDFQKQQQGLVGINLRPQWMVPANENDPGDANAADGGNEFVLGLFGDPIFKGDYSETVKKRVGSFLPQFTQNEKRMLNGSADFYGLSFSRASKVKTLRDSTIKGYGASLRVSVEDNTTSALGLRPLLNELDKRYGKPVLITSIGLQSSNPTVDDDDRISYIEHTVSEVLKAVHLDDCNVSGYIYRSLVDGFEWESGYSLTSGLFHVDFLDPFRQRTPRKSARFFHQLVDNNGLLRE</sequence>
<keyword evidence="5" id="KW-0325">Glycoprotein</keyword>
<evidence type="ECO:0000313" key="11">
    <source>
        <dbReference type="Proteomes" id="UP000245119"/>
    </source>
</evidence>
<dbReference type="SUPFAM" id="SSF51445">
    <property type="entry name" value="(Trans)glycosidases"/>
    <property type="match status" value="4"/>
</dbReference>
<keyword evidence="9" id="KW-0732">Signal</keyword>
<protein>
    <recommendedName>
        <fullName evidence="3">beta-glucosidase</fullName>
        <ecNumber evidence="3">3.2.1.21</ecNumber>
    </recommendedName>
</protein>
<keyword evidence="6 8" id="KW-0326">Glycosidase</keyword>
<dbReference type="Proteomes" id="UP000245119">
    <property type="component" value="Linkage Group LG4"/>
</dbReference>
<dbReference type="Gene3D" id="3.20.20.80">
    <property type="entry name" value="Glycosidases"/>
    <property type="match status" value="5"/>
</dbReference>
<dbReference type="PRINTS" id="PR00131">
    <property type="entry name" value="GLHYDRLASE1"/>
</dbReference>
<gene>
    <name evidence="10" type="ORF">C0Q70_06575</name>
</gene>
<keyword evidence="4 8" id="KW-0378">Hydrolase</keyword>
<feature type="active site" description="Nucleophile" evidence="7">
    <location>
        <position position="1331"/>
    </location>
</feature>
<evidence type="ECO:0000256" key="7">
    <source>
        <dbReference type="PROSITE-ProRule" id="PRU10055"/>
    </source>
</evidence>
<evidence type="ECO:0000313" key="10">
    <source>
        <dbReference type="EMBL" id="PVD31164.1"/>
    </source>
</evidence>
<accession>A0A2T7PCL9</accession>
<dbReference type="PROSITE" id="PS00572">
    <property type="entry name" value="GLYCOSYL_HYDROL_F1_1"/>
    <property type="match status" value="3"/>
</dbReference>
<comment type="subunit">
    <text evidence="2">Homodimer.</text>
</comment>
<evidence type="ECO:0000256" key="6">
    <source>
        <dbReference type="ARBA" id="ARBA00023295"/>
    </source>
</evidence>
<evidence type="ECO:0000256" key="5">
    <source>
        <dbReference type="ARBA" id="ARBA00023180"/>
    </source>
</evidence>
<dbReference type="Pfam" id="PF00232">
    <property type="entry name" value="Glyco_hydro_1"/>
    <property type="match status" value="5"/>
</dbReference>
<dbReference type="STRING" id="400727.A0A2T7PCL9"/>
<dbReference type="GO" id="GO:0008422">
    <property type="term" value="F:beta-glucosidase activity"/>
    <property type="evidence" value="ECO:0007669"/>
    <property type="project" value="TreeGrafter"/>
</dbReference>
<dbReference type="InterPro" id="IPR001360">
    <property type="entry name" value="Glyco_hydro_1"/>
</dbReference>
<dbReference type="InterPro" id="IPR033132">
    <property type="entry name" value="GH_1_N_CS"/>
</dbReference>